<dbReference type="PANTHER" id="PTHR43685">
    <property type="entry name" value="GLYCOSYLTRANSFERASE"/>
    <property type="match status" value="1"/>
</dbReference>
<gene>
    <name evidence="2" type="ORF">BVJ53_13550</name>
    <name evidence="3" type="ORF">OFW50_01095</name>
</gene>
<evidence type="ECO:0000313" key="2">
    <source>
        <dbReference type="EMBL" id="RXT18058.1"/>
    </source>
</evidence>
<dbReference type="Pfam" id="PF00535">
    <property type="entry name" value="Glycos_transf_2"/>
    <property type="match status" value="1"/>
</dbReference>
<dbReference type="InterPro" id="IPR001173">
    <property type="entry name" value="Glyco_trans_2-like"/>
</dbReference>
<dbReference type="Proteomes" id="UP000290475">
    <property type="component" value="Unassembled WGS sequence"/>
</dbReference>
<dbReference type="Proteomes" id="UP001164790">
    <property type="component" value="Chromosome"/>
</dbReference>
<dbReference type="EMBL" id="MSSM01000043">
    <property type="protein sequence ID" value="RXT18058.1"/>
    <property type="molecule type" value="Genomic_DNA"/>
</dbReference>
<evidence type="ECO:0000313" key="5">
    <source>
        <dbReference type="Proteomes" id="UP001164790"/>
    </source>
</evidence>
<name>A0A4Q1TJI6_9LACO</name>
<proteinExistence type="predicted"/>
<dbReference type="EMBL" id="CP107523">
    <property type="protein sequence ID" value="UYN56734.1"/>
    <property type="molecule type" value="Genomic_DNA"/>
</dbReference>
<reference evidence="2 4" key="1">
    <citation type="submission" date="2017-01" db="EMBL/GenBank/DDBJ databases">
        <title>Lactobacillus chiayiensis sp. nov., a lactic acid bacterium isolated from compost.</title>
        <authorList>
            <person name="Huang C.-H."/>
        </authorList>
    </citation>
    <scope>NUCLEOTIDE SEQUENCE [LARGE SCALE GENOMIC DNA]</scope>
    <source>
        <strain evidence="2">Chh01</strain>
        <strain evidence="4">chh01</strain>
    </source>
</reference>
<dbReference type="InterPro" id="IPR050834">
    <property type="entry name" value="Glycosyltransf_2"/>
</dbReference>
<organism evidence="2 4">
    <name type="scientific">Lacticaseibacillus chiayiensis</name>
    <dbReference type="NCBI Taxonomy" id="2100821"/>
    <lineage>
        <taxon>Bacteria</taxon>
        <taxon>Bacillati</taxon>
        <taxon>Bacillota</taxon>
        <taxon>Bacilli</taxon>
        <taxon>Lactobacillales</taxon>
        <taxon>Lactobacillaceae</taxon>
        <taxon>Lacticaseibacillus</taxon>
    </lineage>
</organism>
<dbReference type="AlphaFoldDB" id="A0A4Q1TJI6"/>
<evidence type="ECO:0000313" key="3">
    <source>
        <dbReference type="EMBL" id="UYN56734.1"/>
    </source>
</evidence>
<dbReference type="GO" id="GO:0016740">
    <property type="term" value="F:transferase activity"/>
    <property type="evidence" value="ECO:0007669"/>
    <property type="project" value="UniProtKB-KW"/>
</dbReference>
<dbReference type="PANTHER" id="PTHR43685:SF2">
    <property type="entry name" value="GLYCOSYLTRANSFERASE 2-LIKE DOMAIN-CONTAINING PROTEIN"/>
    <property type="match status" value="1"/>
</dbReference>
<evidence type="ECO:0000259" key="1">
    <source>
        <dbReference type="Pfam" id="PF00535"/>
    </source>
</evidence>
<sequence>MVKVSIIIPAYNAAETLQRAVQSVLTQTMEDLEVLVVNNGSTDQTATIIEHLAASDSRVRFLNSDKGRSRARNEGLDTAKGDFIQFLDADDELSSRKLYEAVDYLKSNEHKTAYVTAAIYKNDRSGEESVREIPIVSSKSLLKANYFPISSPLVRRKVLKRRFREDLEFNEDWLFWAENLYGADIEVSQSVGSVIHITSQNTMTQFDRMQMYECYVRGILKEEFSAKGPNYWLRDLRYALNYLLSQPEIDERLLPLSKTMRCPLRVGRTLLVTPIVGAWIVKKRAVVKSRNQYGN</sequence>
<reference evidence="3" key="2">
    <citation type="submission" date="2022-10" db="EMBL/GenBank/DDBJ databases">
        <title>Comparative genomic analysis and in-vitro probiotic properties of the potential probiotic L. chiayiensis AACE 3.</title>
        <authorList>
            <person name="Kang X."/>
        </authorList>
    </citation>
    <scope>NUCLEOTIDE SEQUENCE</scope>
    <source>
        <strain evidence="3">AACE 3</strain>
    </source>
</reference>
<protein>
    <submittedName>
        <fullName evidence="2">Glycosyl transferase</fullName>
    </submittedName>
    <submittedName>
        <fullName evidence="3">Glycosyltransferase</fullName>
    </submittedName>
</protein>
<dbReference type="Gene3D" id="3.90.550.10">
    <property type="entry name" value="Spore Coat Polysaccharide Biosynthesis Protein SpsA, Chain A"/>
    <property type="match status" value="1"/>
</dbReference>
<keyword evidence="2" id="KW-0808">Transferase</keyword>
<dbReference type="InterPro" id="IPR029044">
    <property type="entry name" value="Nucleotide-diphossugar_trans"/>
</dbReference>
<dbReference type="RefSeq" id="WP_129302871.1">
    <property type="nucleotide sequence ID" value="NZ_CP107523.1"/>
</dbReference>
<feature type="domain" description="Glycosyltransferase 2-like" evidence="1">
    <location>
        <begin position="5"/>
        <end position="132"/>
    </location>
</feature>
<evidence type="ECO:0000313" key="4">
    <source>
        <dbReference type="Proteomes" id="UP000290475"/>
    </source>
</evidence>
<accession>A0A4Q1TJI6</accession>
<dbReference type="SUPFAM" id="SSF53448">
    <property type="entry name" value="Nucleotide-diphospho-sugar transferases"/>
    <property type="match status" value="1"/>
</dbReference>
<keyword evidence="5" id="KW-1185">Reference proteome</keyword>